<accession>A0A6A5U678</accession>
<dbReference type="PANTHER" id="PTHR36091:SF1">
    <property type="entry name" value="ALTERED INHERITANCE OF MITOCHONDRIA PROTEIN 9, MITOCHONDRIAL"/>
    <property type="match status" value="1"/>
</dbReference>
<evidence type="ECO:0000256" key="3">
    <source>
        <dbReference type="ARBA" id="ARBA00016197"/>
    </source>
</evidence>
<evidence type="ECO:0000313" key="8">
    <source>
        <dbReference type="EMBL" id="KAF1960178.1"/>
    </source>
</evidence>
<dbReference type="AlphaFoldDB" id="A0A6A5U678"/>
<dbReference type="PANTHER" id="PTHR36091">
    <property type="entry name" value="ALTERED INHERITANCE OF MITOCHONDRIA PROTEIN 9, MITOCHONDRIAL"/>
    <property type="match status" value="1"/>
</dbReference>
<organism evidence="8 9">
    <name type="scientific">Byssothecium circinans</name>
    <dbReference type="NCBI Taxonomy" id="147558"/>
    <lineage>
        <taxon>Eukaryota</taxon>
        <taxon>Fungi</taxon>
        <taxon>Dikarya</taxon>
        <taxon>Ascomycota</taxon>
        <taxon>Pezizomycotina</taxon>
        <taxon>Dothideomycetes</taxon>
        <taxon>Pleosporomycetidae</taxon>
        <taxon>Pleosporales</taxon>
        <taxon>Massarineae</taxon>
        <taxon>Massarinaceae</taxon>
        <taxon>Byssothecium</taxon>
    </lineage>
</organism>
<evidence type="ECO:0000256" key="2">
    <source>
        <dbReference type="ARBA" id="ARBA00005543"/>
    </source>
</evidence>
<dbReference type="OrthoDB" id="2831558at2759"/>
<comment type="subcellular location">
    <subcellularLocation>
        <location evidence="1">Mitochondrion</location>
    </subcellularLocation>
</comment>
<dbReference type="InterPro" id="IPR002575">
    <property type="entry name" value="Aminoglycoside_PTrfase"/>
</dbReference>
<evidence type="ECO:0000256" key="1">
    <source>
        <dbReference type="ARBA" id="ARBA00004173"/>
    </source>
</evidence>
<dbReference type="EMBL" id="ML976983">
    <property type="protein sequence ID" value="KAF1960178.1"/>
    <property type="molecule type" value="Genomic_DNA"/>
</dbReference>
<name>A0A6A5U678_9PLEO</name>
<gene>
    <name evidence="8" type="ORF">CC80DRAFT_465850</name>
</gene>
<evidence type="ECO:0000313" key="9">
    <source>
        <dbReference type="Proteomes" id="UP000800035"/>
    </source>
</evidence>
<dbReference type="Proteomes" id="UP000800035">
    <property type="component" value="Unassembled WGS sequence"/>
</dbReference>
<dbReference type="InterPro" id="IPR051035">
    <property type="entry name" value="Mito_inheritance_9"/>
</dbReference>
<dbReference type="Gene3D" id="3.30.200.20">
    <property type="entry name" value="Phosphorylase Kinase, domain 1"/>
    <property type="match status" value="1"/>
</dbReference>
<evidence type="ECO:0000256" key="5">
    <source>
        <dbReference type="ARBA" id="ARBA00023128"/>
    </source>
</evidence>
<dbReference type="GO" id="GO:0005739">
    <property type="term" value="C:mitochondrion"/>
    <property type="evidence" value="ECO:0007669"/>
    <property type="project" value="UniProtKB-SubCell"/>
</dbReference>
<dbReference type="SUPFAM" id="SSF56112">
    <property type="entry name" value="Protein kinase-like (PK-like)"/>
    <property type="match status" value="1"/>
</dbReference>
<evidence type="ECO:0000259" key="7">
    <source>
        <dbReference type="Pfam" id="PF01636"/>
    </source>
</evidence>
<proteinExistence type="inferred from homology"/>
<dbReference type="InterPro" id="IPR011009">
    <property type="entry name" value="Kinase-like_dom_sf"/>
</dbReference>
<feature type="domain" description="Aminoglycoside phosphotransferase" evidence="7">
    <location>
        <begin position="120"/>
        <end position="382"/>
    </location>
</feature>
<evidence type="ECO:0000256" key="6">
    <source>
        <dbReference type="ARBA" id="ARBA00031849"/>
    </source>
</evidence>
<keyword evidence="4" id="KW-0809">Transit peptide</keyword>
<comment type="similarity">
    <text evidence="2">Belongs to the AIM9 family.</text>
</comment>
<keyword evidence="9" id="KW-1185">Reference proteome</keyword>
<reference evidence="8" key="1">
    <citation type="journal article" date="2020" name="Stud. Mycol.">
        <title>101 Dothideomycetes genomes: a test case for predicting lifestyles and emergence of pathogens.</title>
        <authorList>
            <person name="Haridas S."/>
            <person name="Albert R."/>
            <person name="Binder M."/>
            <person name="Bloem J."/>
            <person name="Labutti K."/>
            <person name="Salamov A."/>
            <person name="Andreopoulos B."/>
            <person name="Baker S."/>
            <person name="Barry K."/>
            <person name="Bills G."/>
            <person name="Bluhm B."/>
            <person name="Cannon C."/>
            <person name="Castanera R."/>
            <person name="Culley D."/>
            <person name="Daum C."/>
            <person name="Ezra D."/>
            <person name="Gonzalez J."/>
            <person name="Henrissat B."/>
            <person name="Kuo A."/>
            <person name="Liang C."/>
            <person name="Lipzen A."/>
            <person name="Lutzoni F."/>
            <person name="Magnuson J."/>
            <person name="Mondo S."/>
            <person name="Nolan M."/>
            <person name="Ohm R."/>
            <person name="Pangilinan J."/>
            <person name="Park H.-J."/>
            <person name="Ramirez L."/>
            <person name="Alfaro M."/>
            <person name="Sun H."/>
            <person name="Tritt A."/>
            <person name="Yoshinaga Y."/>
            <person name="Zwiers L.-H."/>
            <person name="Turgeon B."/>
            <person name="Goodwin S."/>
            <person name="Spatafora J."/>
            <person name="Crous P."/>
            <person name="Grigoriev I."/>
        </authorList>
    </citation>
    <scope>NUCLEOTIDE SEQUENCE</scope>
    <source>
        <strain evidence="8">CBS 675.92</strain>
    </source>
</reference>
<sequence length="568" mass="65152">MNRIISSRAPRARPYLLSYPFCTLHTPSPTQTSKFRDRRIIHRSFFGTTTFSSSKKIIGAPIERLDPYAYTSGRWLRCDELERESRLIRFDFDALCRRIIELCPNASSIASYDKMEGGFNRVFIFHTDNAKRIVARLPFALAGPPRLTTSSEVATIKYLQAKTSMPIPKILDWSDDASNAIGSEYIIMEHALGIPLHQKWPTMDGSDQVWCIEALCRKLKEVVDLQFPGYGSLYFADTTYITASKLPLDQEFCIGPHCGSMYWNCNVKQPKYYHEVGPNQGPWPELAAYCDGLIDTGISRIPPAQAVPKRPRYQGSIQTHRELLEYGRAVVKEIAKDPRLYNVAGPVMFHPDLHKRNIFVSEDDPTIITAIIDWQSSSIEPAFWYADEVPDFAQPIPDSSSDDQLERKSEACAKTYNVCTQFLLPKISEPRLMDEAFFRPFRYCYRTWEDGVVAFHEELIQTSRRWKELGLAGSCPFPLPSPDEYAVHLKDYKLFEAAHELRYSLSSLLNTASDGWVPPEHWEATESAHRELFKSLLQEVLGNEHPDDDEPLRDETDVREIWPFDLKE</sequence>
<evidence type="ECO:0000256" key="4">
    <source>
        <dbReference type="ARBA" id="ARBA00022946"/>
    </source>
</evidence>
<protein>
    <recommendedName>
        <fullName evidence="3">Altered inheritance of mitochondria protein 9, mitochondrial</fullName>
    </recommendedName>
    <alternativeName>
        <fullName evidence="6">Found in mitochondrial proteome protein 29</fullName>
    </alternativeName>
</protein>
<keyword evidence="5" id="KW-0496">Mitochondrion</keyword>
<dbReference type="Pfam" id="PF01636">
    <property type="entry name" value="APH"/>
    <property type="match status" value="1"/>
</dbReference>